<accession>A0A1B4FSM2</accession>
<evidence type="ECO:0000313" key="1">
    <source>
        <dbReference type="EMBL" id="AOJ06621.1"/>
    </source>
</evidence>
<dbReference type="Proteomes" id="UP000067711">
    <property type="component" value="Chromosome 2"/>
</dbReference>
<dbReference type="AlphaFoldDB" id="A0A1B4FSM2"/>
<reference evidence="1 2" key="1">
    <citation type="submission" date="2015-12" db="EMBL/GenBank/DDBJ databases">
        <title>Diversity of Burkholderia near neighbor genomes.</title>
        <authorList>
            <person name="Sahl J."/>
            <person name="Wagner D."/>
            <person name="Keim P."/>
        </authorList>
    </citation>
    <scope>NUCLEOTIDE SEQUENCE [LARGE SCALE GENOMIC DNA]</scope>
    <source>
        <strain evidence="1 2">BDU8</strain>
    </source>
</reference>
<organism evidence="1 2">
    <name type="scientific">Burkholderia mayonis</name>
    <dbReference type="NCBI Taxonomy" id="1385591"/>
    <lineage>
        <taxon>Bacteria</taxon>
        <taxon>Pseudomonadati</taxon>
        <taxon>Pseudomonadota</taxon>
        <taxon>Betaproteobacteria</taxon>
        <taxon>Burkholderiales</taxon>
        <taxon>Burkholderiaceae</taxon>
        <taxon>Burkholderia</taxon>
        <taxon>pseudomallei group</taxon>
    </lineage>
</organism>
<sequence length="59" mass="6587">MARPARAIRIAGTHRTASADWNATSAVPPFAARFVRAWESRDASLERRPRQGRRAKLDG</sequence>
<protein>
    <submittedName>
        <fullName evidence="1">Uncharacterized protein</fullName>
    </submittedName>
</protein>
<proteinExistence type="predicted"/>
<gene>
    <name evidence="1" type="ORF">WS71_04265</name>
</gene>
<evidence type="ECO:0000313" key="2">
    <source>
        <dbReference type="Proteomes" id="UP000067711"/>
    </source>
</evidence>
<dbReference type="EMBL" id="CP013388">
    <property type="protein sequence ID" value="AOJ06621.1"/>
    <property type="molecule type" value="Genomic_DNA"/>
</dbReference>
<name>A0A1B4FSM2_9BURK</name>